<keyword evidence="2" id="KW-0285">Flavoprotein</keyword>
<evidence type="ECO:0000259" key="5">
    <source>
        <dbReference type="Pfam" id="PF00881"/>
    </source>
</evidence>
<dbReference type="PANTHER" id="PTHR43425">
    <property type="entry name" value="OXYGEN-INSENSITIVE NADPH NITROREDUCTASE"/>
    <property type="match status" value="1"/>
</dbReference>
<dbReference type="EMBL" id="VFNV01000001">
    <property type="protein sequence ID" value="TQK76028.1"/>
    <property type="molecule type" value="Genomic_DNA"/>
</dbReference>
<dbReference type="AlphaFoldDB" id="A0A542SN74"/>
<dbReference type="SUPFAM" id="SSF55469">
    <property type="entry name" value="FMN-dependent nitroreductase-like"/>
    <property type="match status" value="1"/>
</dbReference>
<dbReference type="OrthoDB" id="3181400at2"/>
<proteinExistence type="inferred from homology"/>
<dbReference type="Proteomes" id="UP000316181">
    <property type="component" value="Unassembled WGS sequence"/>
</dbReference>
<accession>A0A542SN74</accession>
<dbReference type="GO" id="GO:0016491">
    <property type="term" value="F:oxidoreductase activity"/>
    <property type="evidence" value="ECO:0007669"/>
    <property type="project" value="UniProtKB-KW"/>
</dbReference>
<dbReference type="RefSeq" id="WP_142111346.1">
    <property type="nucleotide sequence ID" value="NZ_BAAATB010000008.1"/>
</dbReference>
<keyword evidence="7" id="KW-1185">Reference proteome</keyword>
<gene>
    <name evidence="6" type="ORF">FB389_0682</name>
</gene>
<dbReference type="InterPro" id="IPR000415">
    <property type="entry name" value="Nitroreductase-like"/>
</dbReference>
<protein>
    <submittedName>
        <fullName evidence="6">Nitroreductase</fullName>
    </submittedName>
</protein>
<evidence type="ECO:0000256" key="1">
    <source>
        <dbReference type="ARBA" id="ARBA00008366"/>
    </source>
</evidence>
<evidence type="ECO:0000313" key="6">
    <source>
        <dbReference type="EMBL" id="TQK76028.1"/>
    </source>
</evidence>
<dbReference type="InterPro" id="IPR016446">
    <property type="entry name" value="Flavin_OxRdtase_Frp"/>
</dbReference>
<evidence type="ECO:0000256" key="4">
    <source>
        <dbReference type="ARBA" id="ARBA00023002"/>
    </source>
</evidence>
<evidence type="ECO:0000256" key="3">
    <source>
        <dbReference type="ARBA" id="ARBA00022643"/>
    </source>
</evidence>
<keyword evidence="4" id="KW-0560">Oxidoreductase</keyword>
<dbReference type="PANTHER" id="PTHR43425:SF2">
    <property type="entry name" value="OXYGEN-INSENSITIVE NADPH NITROREDUCTASE"/>
    <property type="match status" value="1"/>
</dbReference>
<organism evidence="6 7">
    <name type="scientific">Rarobacter incanus</name>
    <dbReference type="NCBI Taxonomy" id="153494"/>
    <lineage>
        <taxon>Bacteria</taxon>
        <taxon>Bacillati</taxon>
        <taxon>Actinomycetota</taxon>
        <taxon>Actinomycetes</taxon>
        <taxon>Micrococcales</taxon>
        <taxon>Rarobacteraceae</taxon>
        <taxon>Rarobacter</taxon>
    </lineage>
</organism>
<comment type="caution">
    <text evidence="6">The sequence shown here is derived from an EMBL/GenBank/DDBJ whole genome shotgun (WGS) entry which is preliminary data.</text>
</comment>
<keyword evidence="3" id="KW-0288">FMN</keyword>
<evidence type="ECO:0000313" key="7">
    <source>
        <dbReference type="Proteomes" id="UP000316181"/>
    </source>
</evidence>
<comment type="similarity">
    <text evidence="1">Belongs to the flavin oxidoreductase frp family.</text>
</comment>
<sequence length="292" mass="31835">MSNDSVSHEQILTERYLEGPFPQVVRGNPTVDVLLAHRSVRRYIDRPVTDRELATMIAAAQSASSSSNLQLWSVVEVRDDEKKQRIAQLAGTDGAHLASAPVVLFFIADLARATQVFADVATGAVQVPEVGADLVAESSVRESQNLETTMVAFGDALIAAQNAAVAAESMGLGICYLGSIRNDVPAIAKELGLPEHSFAAVGMTVGHPNPERPTRIKTRLPIAAVWHKETYDLAGQREQVLKYEHAARAFYTGQGMAPSWIQRNFVRLFKSGAIGARTWMQLWLRNRGMGSK</sequence>
<name>A0A542SN74_9MICO</name>
<dbReference type="Pfam" id="PF00881">
    <property type="entry name" value="Nitroreductase"/>
    <property type="match status" value="1"/>
</dbReference>
<dbReference type="InterPro" id="IPR029479">
    <property type="entry name" value="Nitroreductase"/>
</dbReference>
<evidence type="ECO:0000256" key="2">
    <source>
        <dbReference type="ARBA" id="ARBA00022630"/>
    </source>
</evidence>
<dbReference type="Gene3D" id="3.40.109.10">
    <property type="entry name" value="NADH Oxidase"/>
    <property type="match status" value="1"/>
</dbReference>
<feature type="domain" description="Nitroreductase" evidence="5">
    <location>
        <begin position="36"/>
        <end position="207"/>
    </location>
</feature>
<reference evidence="6 7" key="1">
    <citation type="submission" date="2019-06" db="EMBL/GenBank/DDBJ databases">
        <title>Sequencing the genomes of 1000 actinobacteria strains.</title>
        <authorList>
            <person name="Klenk H.-P."/>
        </authorList>
    </citation>
    <scope>NUCLEOTIDE SEQUENCE [LARGE SCALE GENOMIC DNA]</scope>
    <source>
        <strain evidence="6 7">DSM 10596</strain>
    </source>
</reference>